<name>A0A6C0B2C1_9ZZZZ</name>
<dbReference type="EMBL" id="MN739047">
    <property type="protein sequence ID" value="QHS85678.1"/>
    <property type="molecule type" value="Genomic_DNA"/>
</dbReference>
<reference evidence="1" key="1">
    <citation type="journal article" date="2020" name="Nature">
        <title>Giant virus diversity and host interactions through global metagenomics.</title>
        <authorList>
            <person name="Schulz F."/>
            <person name="Roux S."/>
            <person name="Paez-Espino D."/>
            <person name="Jungbluth S."/>
            <person name="Walsh D.A."/>
            <person name="Denef V.J."/>
            <person name="McMahon K.D."/>
            <person name="Konstantinidis K.T."/>
            <person name="Eloe-Fadrosh E.A."/>
            <person name="Kyrpides N.C."/>
            <person name="Woyke T."/>
        </authorList>
    </citation>
    <scope>NUCLEOTIDE SEQUENCE</scope>
    <source>
        <strain evidence="1">GVMAG-M-3300009182-78</strain>
    </source>
</reference>
<protein>
    <recommendedName>
        <fullName evidence="2">T4 RNA ligase 1-like N-terminal domain-containing protein</fullName>
    </recommendedName>
</protein>
<sequence length="407" mass="47846">MYRVNEVLGFDKLLLNESTELNKYFKKNHYTRNNNTYSIIQYNKSFLSIDLIHTIGLVRSVITNKYGRIISFAPPKSSQYDSFIKKFPNPTNDIIAEEFIEGTMVNIFWDETIGLSGDWEIATVNTVGGDINLINNEKTVRTMFLEAAERNHLNIKNLNPHYCYSFVLQHPENRVVLPIAHPQLYLVEIYEITQTEGGKTNIFCVKKEKEKEIMNSLSATNVKFPKKYTFSSYDDLKNTYASINTSYDSMGVIIKNQFTGERCKIRNPVYEYIIYMKGNQSKVQYQYLVMRKEGKVCEFLTQYPEYKSDCSYFRQQIHAFTSALYQNYCSCYIKKEKRLNKIHDCFIMHVCILHKLYVDVLKPKNEYITNTEVIKYVNNLHPYFLMNLLNKCIQIRANDIARCQLIR</sequence>
<accession>A0A6C0B2C1</accession>
<organism evidence="1">
    <name type="scientific">viral metagenome</name>
    <dbReference type="NCBI Taxonomy" id="1070528"/>
    <lineage>
        <taxon>unclassified sequences</taxon>
        <taxon>metagenomes</taxon>
        <taxon>organismal metagenomes</taxon>
    </lineage>
</organism>
<evidence type="ECO:0008006" key="2">
    <source>
        <dbReference type="Google" id="ProtNLM"/>
    </source>
</evidence>
<evidence type="ECO:0000313" key="1">
    <source>
        <dbReference type="EMBL" id="QHS85678.1"/>
    </source>
</evidence>
<dbReference type="AlphaFoldDB" id="A0A6C0B2C1"/>
<proteinExistence type="predicted"/>